<protein>
    <submittedName>
        <fullName evidence="2">Uncharacterized protein</fullName>
    </submittedName>
</protein>
<evidence type="ECO:0000313" key="2">
    <source>
        <dbReference type="EMBL" id="KAK3877085.1"/>
    </source>
</evidence>
<comment type="caution">
    <text evidence="2">The sequence shown here is derived from an EMBL/GenBank/DDBJ whole genome shotgun (WGS) entry which is preliminary data.</text>
</comment>
<dbReference type="AlphaFoldDB" id="A0AAE1FP88"/>
<keyword evidence="3" id="KW-1185">Reference proteome</keyword>
<feature type="region of interest" description="Disordered" evidence="1">
    <location>
        <begin position="114"/>
        <end position="137"/>
    </location>
</feature>
<feature type="compositionally biased region" description="Basic residues" evidence="1">
    <location>
        <begin position="116"/>
        <end position="136"/>
    </location>
</feature>
<dbReference type="Proteomes" id="UP001286313">
    <property type="component" value="Unassembled WGS sequence"/>
</dbReference>
<proteinExistence type="predicted"/>
<feature type="region of interest" description="Disordered" evidence="1">
    <location>
        <begin position="223"/>
        <end position="247"/>
    </location>
</feature>
<accession>A0AAE1FP88</accession>
<name>A0AAE1FP88_PETCI</name>
<organism evidence="2 3">
    <name type="scientific">Petrolisthes cinctipes</name>
    <name type="common">Flat porcelain crab</name>
    <dbReference type="NCBI Taxonomy" id="88211"/>
    <lineage>
        <taxon>Eukaryota</taxon>
        <taxon>Metazoa</taxon>
        <taxon>Ecdysozoa</taxon>
        <taxon>Arthropoda</taxon>
        <taxon>Crustacea</taxon>
        <taxon>Multicrustacea</taxon>
        <taxon>Malacostraca</taxon>
        <taxon>Eumalacostraca</taxon>
        <taxon>Eucarida</taxon>
        <taxon>Decapoda</taxon>
        <taxon>Pleocyemata</taxon>
        <taxon>Anomura</taxon>
        <taxon>Galatheoidea</taxon>
        <taxon>Porcellanidae</taxon>
        <taxon>Petrolisthes</taxon>
    </lineage>
</organism>
<gene>
    <name evidence="2" type="ORF">Pcinc_018181</name>
</gene>
<evidence type="ECO:0000256" key="1">
    <source>
        <dbReference type="SAM" id="MobiDB-lite"/>
    </source>
</evidence>
<dbReference type="EMBL" id="JAWQEG010001727">
    <property type="protein sequence ID" value="KAK3877085.1"/>
    <property type="molecule type" value="Genomic_DNA"/>
</dbReference>
<sequence>MKGDVFLSLERFTVLFSCHHHHHHTISLLRVSCMQPLDSHQCQVLVLWRQSPFRISPSGSVYSSFNPLHLNNNTHLATPTSTQPISSTYTKYQHYTHQHPPLTQQHPHYTQLLNPHHTRHPHHTKHTQHHHTHTQHSSHIIHMQPATPRTPNITTYTQHQLHILPSSPHTPNINHTYTQHQPHTPNINHTYSQHHHIHPTSTTHTPLIFTYSQHQLNILAASPLKPPALPPSSHTSPQYHPAARGPR</sequence>
<reference evidence="2" key="1">
    <citation type="submission" date="2023-10" db="EMBL/GenBank/DDBJ databases">
        <title>Genome assemblies of two species of porcelain crab, Petrolisthes cinctipes and Petrolisthes manimaculis (Anomura: Porcellanidae).</title>
        <authorList>
            <person name="Angst P."/>
        </authorList>
    </citation>
    <scope>NUCLEOTIDE SEQUENCE</scope>
    <source>
        <strain evidence="2">PB745_01</strain>
        <tissue evidence="2">Gill</tissue>
    </source>
</reference>
<evidence type="ECO:0000313" key="3">
    <source>
        <dbReference type="Proteomes" id="UP001286313"/>
    </source>
</evidence>